<accession>A0ABU0YJ91</accession>
<name>A0ABU0YJ91_9PROT</name>
<keyword evidence="2" id="KW-1185">Reference proteome</keyword>
<comment type="caution">
    <text evidence="1">The sequence shown here is derived from an EMBL/GenBank/DDBJ whole genome shotgun (WGS) entry which is preliminary data.</text>
</comment>
<protein>
    <submittedName>
        <fullName evidence="1">Uncharacterized protein</fullName>
    </submittedName>
</protein>
<sequence>MAYLKPWISGLTPGRLVLEAIAAAQNIHAGIPQMARGGML</sequence>
<evidence type="ECO:0000313" key="2">
    <source>
        <dbReference type="Proteomes" id="UP001230156"/>
    </source>
</evidence>
<gene>
    <name evidence="1" type="ORF">Q8A70_08930</name>
</gene>
<dbReference type="RefSeq" id="WP_379955222.1">
    <property type="nucleotide sequence ID" value="NZ_JAUYVI010000003.1"/>
</dbReference>
<dbReference type="Proteomes" id="UP001230156">
    <property type="component" value="Unassembled WGS sequence"/>
</dbReference>
<dbReference type="EMBL" id="JAUYVI010000003">
    <property type="protein sequence ID" value="MDQ7247788.1"/>
    <property type="molecule type" value="Genomic_DNA"/>
</dbReference>
<reference evidence="2" key="1">
    <citation type="submission" date="2023-08" db="EMBL/GenBank/DDBJ databases">
        <title>Rhodospirillaceae gen. nov., a novel taxon isolated from the Yangtze River Yuezi River estuary sludge.</title>
        <authorList>
            <person name="Ruan L."/>
        </authorList>
    </citation>
    <scope>NUCLEOTIDE SEQUENCE [LARGE SCALE GENOMIC DNA]</scope>
    <source>
        <strain evidence="2">R-7</strain>
    </source>
</reference>
<organism evidence="1 2">
    <name type="scientific">Dongia sedimenti</name>
    <dbReference type="NCBI Taxonomy" id="3064282"/>
    <lineage>
        <taxon>Bacteria</taxon>
        <taxon>Pseudomonadati</taxon>
        <taxon>Pseudomonadota</taxon>
        <taxon>Alphaproteobacteria</taxon>
        <taxon>Rhodospirillales</taxon>
        <taxon>Dongiaceae</taxon>
        <taxon>Dongia</taxon>
    </lineage>
</organism>
<evidence type="ECO:0000313" key="1">
    <source>
        <dbReference type="EMBL" id="MDQ7247788.1"/>
    </source>
</evidence>
<proteinExistence type="predicted"/>